<accession>A0A8T9C0G9</accession>
<keyword evidence="3" id="KW-1185">Reference proteome</keyword>
<dbReference type="OrthoDB" id="3559161at2759"/>
<reference evidence="2 3" key="1">
    <citation type="submission" date="2018-05" db="EMBL/GenBank/DDBJ databases">
        <title>Genome sequencing and assembly of the regulated plant pathogen Lachnellula willkommii and related sister species for the development of diagnostic species identification markers.</title>
        <authorList>
            <person name="Giroux E."/>
            <person name="Bilodeau G."/>
        </authorList>
    </citation>
    <scope>NUCLEOTIDE SEQUENCE [LARGE SCALE GENOMIC DNA]</scope>
    <source>
        <strain evidence="2 3">CBS 268.59</strain>
    </source>
</reference>
<feature type="compositionally biased region" description="Basic and acidic residues" evidence="1">
    <location>
        <begin position="163"/>
        <end position="179"/>
    </location>
</feature>
<name>A0A8T9C0G9_9HELO</name>
<proteinExistence type="predicted"/>
<feature type="region of interest" description="Disordered" evidence="1">
    <location>
        <begin position="163"/>
        <end position="196"/>
    </location>
</feature>
<dbReference type="Proteomes" id="UP000469558">
    <property type="component" value="Unassembled WGS sequence"/>
</dbReference>
<evidence type="ECO:0000256" key="1">
    <source>
        <dbReference type="SAM" id="MobiDB-lite"/>
    </source>
</evidence>
<dbReference type="AlphaFoldDB" id="A0A8T9C0G9"/>
<dbReference type="EMBL" id="QGMK01001025">
    <property type="protein sequence ID" value="TVY75548.1"/>
    <property type="molecule type" value="Genomic_DNA"/>
</dbReference>
<organism evidence="2 3">
    <name type="scientific">Lachnellula suecica</name>
    <dbReference type="NCBI Taxonomy" id="602035"/>
    <lineage>
        <taxon>Eukaryota</taxon>
        <taxon>Fungi</taxon>
        <taxon>Dikarya</taxon>
        <taxon>Ascomycota</taxon>
        <taxon>Pezizomycotina</taxon>
        <taxon>Leotiomycetes</taxon>
        <taxon>Helotiales</taxon>
        <taxon>Lachnaceae</taxon>
        <taxon>Lachnellula</taxon>
    </lineage>
</organism>
<evidence type="ECO:0000313" key="3">
    <source>
        <dbReference type="Proteomes" id="UP000469558"/>
    </source>
</evidence>
<evidence type="ECO:0000313" key="2">
    <source>
        <dbReference type="EMBL" id="TVY75548.1"/>
    </source>
</evidence>
<gene>
    <name evidence="2" type="ORF">LSUE1_G010066</name>
</gene>
<comment type="caution">
    <text evidence="2">The sequence shown here is derived from an EMBL/GenBank/DDBJ whole genome shotgun (WGS) entry which is preliminary data.</text>
</comment>
<sequence>MAPGFTQEMAISQTFLMQVHERNYKNGVFKKLITKDTPLLKMFDILISSVHTSPYEKEVLKECCGDFIRRSKLREQKIEDFIKGIAITEKVTEMFDADASSQGIYIPPTLIQTVNQDGSIGKTTTIDRHGNPTETEGGIHCVPPGAPEEFVKKQHHNTKLFTDHVETNSAKSPKDKSSTEKAATSKSAKKQKKDDLDNFAKAFGGLKGAFI</sequence>
<protein>
    <submittedName>
        <fullName evidence="2">Uncharacterized protein</fullName>
    </submittedName>
</protein>